<dbReference type="EMBL" id="JAAIUW010000013">
    <property type="protein sequence ID" value="KAF7802273.1"/>
    <property type="molecule type" value="Genomic_DNA"/>
</dbReference>
<dbReference type="PANTHER" id="PTHR35046:SF9">
    <property type="entry name" value="RNA-DIRECTED DNA POLYMERASE"/>
    <property type="match status" value="1"/>
</dbReference>
<dbReference type="AlphaFoldDB" id="A0A834SHB3"/>
<keyword evidence="2" id="KW-0548">Nucleotidyltransferase</keyword>
<comment type="caution">
    <text evidence="9">The sequence shown here is derived from an EMBL/GenBank/DDBJ whole genome shotgun (WGS) entry which is preliminary data.</text>
</comment>
<dbReference type="Gene3D" id="3.30.420.10">
    <property type="entry name" value="Ribonuclease H-like superfamily/Ribonuclease H"/>
    <property type="match status" value="1"/>
</dbReference>
<dbReference type="CDD" id="cd09274">
    <property type="entry name" value="RNase_HI_RT_Ty3"/>
    <property type="match status" value="1"/>
</dbReference>
<evidence type="ECO:0000256" key="7">
    <source>
        <dbReference type="SAM" id="SignalP"/>
    </source>
</evidence>
<feature type="domain" description="Reverse transcriptase RNase H-like" evidence="8">
    <location>
        <begin position="94"/>
        <end position="193"/>
    </location>
</feature>
<organism evidence="9 10">
    <name type="scientific">Senna tora</name>
    <dbReference type="NCBI Taxonomy" id="362788"/>
    <lineage>
        <taxon>Eukaryota</taxon>
        <taxon>Viridiplantae</taxon>
        <taxon>Streptophyta</taxon>
        <taxon>Embryophyta</taxon>
        <taxon>Tracheophyta</taxon>
        <taxon>Spermatophyta</taxon>
        <taxon>Magnoliopsida</taxon>
        <taxon>eudicotyledons</taxon>
        <taxon>Gunneridae</taxon>
        <taxon>Pentapetalae</taxon>
        <taxon>rosids</taxon>
        <taxon>fabids</taxon>
        <taxon>Fabales</taxon>
        <taxon>Fabaceae</taxon>
        <taxon>Caesalpinioideae</taxon>
        <taxon>Cassia clade</taxon>
        <taxon>Senna</taxon>
    </lineage>
</organism>
<sequence length="405" mass="45762">MRFCVMWFLCKQATYCLVGLGNLIEELHMMVSKTDIALARMGEALHLCHYHLNKCPLNEIIKKDVGFKWGKEKEEAFNTLKEKLSSAPLLLLLDFSKTFEIECDASDIGVGVVLMQDKRPIAYFSEKLNGATLNYSTYDKELYALVRALETWQHYLWSKEFVIHTDHESLKHLKGQDKLNCRHARWVEFIETFPYVIQYKQGKENVVVDALSRRYALVSTLTAKFLGFEHVKELYMNDPDFGNVFGLPKTRNGKDSIFVVVDRFSQMAHFIPCNKSDDATHVANLFFREIVRLHGIPRTIVSDRDAKFLSHFWRVLKLPEELVKLKMGAVKGGGDGLEGLRKVGGWFGFGGGIKGRGFGGGLAERRGREGFEVLGFGGSGFGVEEGKKGEGFPARISPESMVEVG</sequence>
<dbReference type="InterPro" id="IPR041373">
    <property type="entry name" value="RT_RNaseH"/>
</dbReference>
<dbReference type="GO" id="GO:0003964">
    <property type="term" value="F:RNA-directed DNA polymerase activity"/>
    <property type="evidence" value="ECO:0007669"/>
    <property type="project" value="UniProtKB-KW"/>
</dbReference>
<accession>A0A834SHB3</accession>
<dbReference type="OrthoDB" id="407598at2759"/>
<evidence type="ECO:0000256" key="2">
    <source>
        <dbReference type="ARBA" id="ARBA00022695"/>
    </source>
</evidence>
<feature type="signal peptide" evidence="7">
    <location>
        <begin position="1"/>
        <end position="16"/>
    </location>
</feature>
<dbReference type="GO" id="GO:0016787">
    <property type="term" value="F:hydrolase activity"/>
    <property type="evidence" value="ECO:0007669"/>
    <property type="project" value="UniProtKB-KW"/>
</dbReference>
<evidence type="ECO:0000256" key="1">
    <source>
        <dbReference type="ARBA" id="ARBA00022679"/>
    </source>
</evidence>
<dbReference type="PANTHER" id="PTHR35046">
    <property type="entry name" value="ZINC KNUCKLE (CCHC-TYPE) FAMILY PROTEIN"/>
    <property type="match status" value="1"/>
</dbReference>
<evidence type="ECO:0000313" key="9">
    <source>
        <dbReference type="EMBL" id="KAF7802273.1"/>
    </source>
</evidence>
<dbReference type="InterPro" id="IPR043128">
    <property type="entry name" value="Rev_trsase/Diguanyl_cyclase"/>
</dbReference>
<keyword evidence="6" id="KW-0695">RNA-directed DNA polymerase</keyword>
<gene>
    <name evidence="9" type="ORF">G2W53_041384</name>
</gene>
<evidence type="ECO:0000256" key="3">
    <source>
        <dbReference type="ARBA" id="ARBA00022722"/>
    </source>
</evidence>
<dbReference type="Gene3D" id="3.30.70.270">
    <property type="match status" value="1"/>
</dbReference>
<reference evidence="9" key="1">
    <citation type="submission" date="2020-09" db="EMBL/GenBank/DDBJ databases">
        <title>Genome-Enabled Discovery of Anthraquinone Biosynthesis in Senna tora.</title>
        <authorList>
            <person name="Kang S.-H."/>
            <person name="Pandey R.P."/>
            <person name="Lee C.-M."/>
            <person name="Sim J.-S."/>
            <person name="Jeong J.-T."/>
            <person name="Choi B.-S."/>
            <person name="Jung M."/>
            <person name="Ginzburg D."/>
            <person name="Zhao K."/>
            <person name="Won S.Y."/>
            <person name="Oh T.-J."/>
            <person name="Yu Y."/>
            <person name="Kim N.-H."/>
            <person name="Lee O.R."/>
            <person name="Lee T.-H."/>
            <person name="Bashyal P."/>
            <person name="Kim T.-S."/>
            <person name="Lee W.-H."/>
            <person name="Kawkins C."/>
            <person name="Kim C.-K."/>
            <person name="Kim J.S."/>
            <person name="Ahn B.O."/>
            <person name="Rhee S.Y."/>
            <person name="Sohng J.K."/>
        </authorList>
    </citation>
    <scope>NUCLEOTIDE SEQUENCE</scope>
    <source>
        <tissue evidence="9">Leaf</tissue>
    </source>
</reference>
<evidence type="ECO:0000313" key="10">
    <source>
        <dbReference type="Proteomes" id="UP000634136"/>
    </source>
</evidence>
<dbReference type="GO" id="GO:0004519">
    <property type="term" value="F:endonuclease activity"/>
    <property type="evidence" value="ECO:0007669"/>
    <property type="project" value="UniProtKB-KW"/>
</dbReference>
<dbReference type="Gene3D" id="3.10.20.370">
    <property type="match status" value="1"/>
</dbReference>
<keyword evidence="5" id="KW-0378">Hydrolase</keyword>
<name>A0A834SHB3_9FABA</name>
<keyword evidence="7" id="KW-0732">Signal</keyword>
<evidence type="ECO:0000256" key="4">
    <source>
        <dbReference type="ARBA" id="ARBA00022759"/>
    </source>
</evidence>
<dbReference type="Proteomes" id="UP000634136">
    <property type="component" value="Unassembled WGS sequence"/>
</dbReference>
<protein>
    <submittedName>
        <fullName evidence="9">Transposon Ty3-G Gag-Pol polyprotein</fullName>
    </submittedName>
</protein>
<proteinExistence type="predicted"/>
<keyword evidence="10" id="KW-1185">Reference proteome</keyword>
<dbReference type="GO" id="GO:0003676">
    <property type="term" value="F:nucleic acid binding"/>
    <property type="evidence" value="ECO:0007669"/>
    <property type="project" value="InterPro"/>
</dbReference>
<dbReference type="InterPro" id="IPR043502">
    <property type="entry name" value="DNA/RNA_pol_sf"/>
</dbReference>
<evidence type="ECO:0000259" key="8">
    <source>
        <dbReference type="Pfam" id="PF17917"/>
    </source>
</evidence>
<dbReference type="SUPFAM" id="SSF56672">
    <property type="entry name" value="DNA/RNA polymerases"/>
    <property type="match status" value="1"/>
</dbReference>
<dbReference type="InterPro" id="IPR012337">
    <property type="entry name" value="RNaseH-like_sf"/>
</dbReference>
<evidence type="ECO:0000256" key="5">
    <source>
        <dbReference type="ARBA" id="ARBA00022801"/>
    </source>
</evidence>
<keyword evidence="1" id="KW-0808">Transferase</keyword>
<dbReference type="InterPro" id="IPR036397">
    <property type="entry name" value="RNaseH_sf"/>
</dbReference>
<keyword evidence="4" id="KW-0255">Endonuclease</keyword>
<dbReference type="Pfam" id="PF17917">
    <property type="entry name" value="RT_RNaseH"/>
    <property type="match status" value="1"/>
</dbReference>
<dbReference type="SUPFAM" id="SSF53098">
    <property type="entry name" value="Ribonuclease H-like"/>
    <property type="match status" value="1"/>
</dbReference>
<keyword evidence="3" id="KW-0540">Nuclease</keyword>
<feature type="chain" id="PRO_5032636009" evidence="7">
    <location>
        <begin position="17"/>
        <end position="405"/>
    </location>
</feature>
<evidence type="ECO:0000256" key="6">
    <source>
        <dbReference type="ARBA" id="ARBA00022918"/>
    </source>
</evidence>